<dbReference type="NCBIfam" id="TIGR03208">
    <property type="entry name" value="cyc_hxne_CoA_lg"/>
    <property type="match status" value="1"/>
</dbReference>
<dbReference type="EMBL" id="WESC01000006">
    <property type="protein sequence ID" value="KAB7740405.1"/>
    <property type="molecule type" value="Genomic_DNA"/>
</dbReference>
<dbReference type="PANTHER" id="PTHR43201">
    <property type="entry name" value="ACYL-COA SYNTHETASE"/>
    <property type="match status" value="1"/>
</dbReference>
<evidence type="ECO:0000256" key="2">
    <source>
        <dbReference type="ARBA" id="ARBA00022598"/>
    </source>
</evidence>
<protein>
    <recommendedName>
        <fullName evidence="5">3-methylmercaptopropionyl-CoA ligase</fullName>
        <ecNumber evidence="4">6.2.1.44</ecNumber>
    </recommendedName>
</protein>
<dbReference type="Gene3D" id="3.40.50.980">
    <property type="match status" value="2"/>
</dbReference>
<accession>A0A6N6VKB5</accession>
<organism evidence="8 9">
    <name type="scientific">Parvibaculum sedimenti</name>
    <dbReference type="NCBI Taxonomy" id="2608632"/>
    <lineage>
        <taxon>Bacteria</taxon>
        <taxon>Pseudomonadati</taxon>
        <taxon>Pseudomonadota</taxon>
        <taxon>Alphaproteobacteria</taxon>
        <taxon>Hyphomicrobiales</taxon>
        <taxon>Parvibaculaceae</taxon>
        <taxon>Parvibaculum</taxon>
    </lineage>
</organism>
<dbReference type="GO" id="GO:0031956">
    <property type="term" value="F:medium-chain fatty acid-CoA ligase activity"/>
    <property type="evidence" value="ECO:0007669"/>
    <property type="project" value="TreeGrafter"/>
</dbReference>
<evidence type="ECO:0000259" key="6">
    <source>
        <dbReference type="Pfam" id="PF00501"/>
    </source>
</evidence>
<evidence type="ECO:0000313" key="9">
    <source>
        <dbReference type="Proteomes" id="UP000468901"/>
    </source>
</evidence>
<dbReference type="RefSeq" id="WP_152215770.1">
    <property type="nucleotide sequence ID" value="NZ_WESC01000006.1"/>
</dbReference>
<dbReference type="InterPro" id="IPR045851">
    <property type="entry name" value="AMP-bd_C_sf"/>
</dbReference>
<dbReference type="InterPro" id="IPR020845">
    <property type="entry name" value="AMP-binding_CS"/>
</dbReference>
<comment type="catalytic activity">
    <reaction evidence="3">
        <text>3-(methylsulfanyl)propanoate + ATP + CoA = 3-(methylsulfanyl)propanoyl-CoA + AMP + diphosphate</text>
        <dbReference type="Rhea" id="RHEA:43052"/>
        <dbReference type="ChEBI" id="CHEBI:30616"/>
        <dbReference type="ChEBI" id="CHEBI:33019"/>
        <dbReference type="ChEBI" id="CHEBI:49016"/>
        <dbReference type="ChEBI" id="CHEBI:57287"/>
        <dbReference type="ChEBI" id="CHEBI:82815"/>
        <dbReference type="ChEBI" id="CHEBI:456215"/>
        <dbReference type="EC" id="6.2.1.44"/>
    </reaction>
    <physiologicalReaction direction="left-to-right" evidence="3">
        <dbReference type="Rhea" id="RHEA:43053"/>
    </physiologicalReaction>
</comment>
<dbReference type="InterPro" id="IPR017621">
    <property type="entry name" value="Cyclohxane-COOH-CoA_Ligase"/>
</dbReference>
<dbReference type="AlphaFoldDB" id="A0A6N6VKB5"/>
<feature type="domain" description="AMP-binding enzyme C-terminal" evidence="7">
    <location>
        <begin position="455"/>
        <end position="531"/>
    </location>
</feature>
<dbReference type="Gene3D" id="3.30.300.30">
    <property type="match status" value="1"/>
</dbReference>
<proteinExistence type="inferred from homology"/>
<keyword evidence="9" id="KW-1185">Reference proteome</keyword>
<comment type="caution">
    <text evidence="8">The sequence shown here is derived from an EMBL/GenBank/DDBJ whole genome shotgun (WGS) entry which is preliminary data.</text>
</comment>
<dbReference type="GO" id="GO:0006631">
    <property type="term" value="P:fatty acid metabolic process"/>
    <property type="evidence" value="ECO:0007669"/>
    <property type="project" value="TreeGrafter"/>
</dbReference>
<dbReference type="PANTHER" id="PTHR43201:SF5">
    <property type="entry name" value="MEDIUM-CHAIN ACYL-COA LIGASE ACSF2, MITOCHONDRIAL"/>
    <property type="match status" value="1"/>
</dbReference>
<evidence type="ECO:0000256" key="5">
    <source>
        <dbReference type="ARBA" id="ARBA00067668"/>
    </source>
</evidence>
<evidence type="ECO:0000256" key="3">
    <source>
        <dbReference type="ARBA" id="ARBA00051915"/>
    </source>
</evidence>
<keyword evidence="2 8" id="KW-0436">Ligase</keyword>
<gene>
    <name evidence="8" type="primary">aliA</name>
    <name evidence="8" type="ORF">F2P47_07710</name>
</gene>
<dbReference type="FunFam" id="3.30.300.30:FF:000008">
    <property type="entry name" value="2,3-dihydroxybenzoate-AMP ligase"/>
    <property type="match status" value="1"/>
</dbReference>
<dbReference type="Proteomes" id="UP000468901">
    <property type="component" value="Unassembled WGS sequence"/>
</dbReference>
<reference evidence="8 9" key="1">
    <citation type="submission" date="2019-09" db="EMBL/GenBank/DDBJ databases">
        <title>Parvibaculum sedimenti sp. nov., isolated from sediment.</title>
        <authorList>
            <person name="Wang Y."/>
        </authorList>
    </citation>
    <scope>NUCLEOTIDE SEQUENCE [LARGE SCALE GENOMIC DNA]</scope>
    <source>
        <strain evidence="8 9">HXT-9</strain>
    </source>
</reference>
<sequence length="546" mass="59785">MFDPILTRKRVEAMNAGGFWPGKTAADYLDGCIAEMPDKTAVADFNSTTNEATRLSYRDFGKIVERIAVGLAELGVEKGDVVSCQLPNWWQFTALHLACVRIGAVTNPLMPIFRERELSFMLGLAESKVLVIPRAFRGFDYPAMVANIRVGLPQLKNVLVIGGDGETSFEKVLLDTPWEQRRDAGRLFAARRPDPDDVTQLMYTSGTTGEPKGVMHTSNTLLSNILICAERLGLGADDVMFMASPMAHQTGFMYGLVMPVVAGATAILQDVWEPKRASASISREGITFTMASTPFLSDLTETVAADGSDVSRLRIFLVAGAPIPRALVERARQILGTNIVSAWGMTENGLVTTTCLDDPDDKAINTDGRALPGMEVQVVDSENRPLPAGEEGMLKARACSTFVGYLKRPDWYNHDAEGWFDTGDLARIDGQGYIRLTGRSKDIIIRGGENIPVVEIEGLLFRHPDIQDVAIVGVPDERLGERACAFIVPKPGREVGLREVVAFLEEHRVARQYLPERAEIVGELPRTPSGKVQKFKLREIAVALPA</sequence>
<evidence type="ECO:0000259" key="7">
    <source>
        <dbReference type="Pfam" id="PF13193"/>
    </source>
</evidence>
<feature type="domain" description="AMP-dependent synthetase/ligase" evidence="6">
    <location>
        <begin position="34"/>
        <end position="406"/>
    </location>
</feature>
<evidence type="ECO:0000256" key="1">
    <source>
        <dbReference type="ARBA" id="ARBA00006432"/>
    </source>
</evidence>
<dbReference type="Pfam" id="PF13193">
    <property type="entry name" value="AMP-binding_C"/>
    <property type="match status" value="1"/>
</dbReference>
<comment type="similarity">
    <text evidence="1">Belongs to the ATP-dependent AMP-binding enzyme family.</text>
</comment>
<dbReference type="SUPFAM" id="SSF56801">
    <property type="entry name" value="Acetyl-CoA synthetase-like"/>
    <property type="match status" value="1"/>
</dbReference>
<evidence type="ECO:0000256" key="4">
    <source>
        <dbReference type="ARBA" id="ARBA00066616"/>
    </source>
</evidence>
<dbReference type="Gene3D" id="2.30.38.10">
    <property type="entry name" value="Luciferase, Domain 3"/>
    <property type="match status" value="1"/>
</dbReference>
<dbReference type="InterPro" id="IPR025110">
    <property type="entry name" value="AMP-bd_C"/>
</dbReference>
<dbReference type="PROSITE" id="PS00455">
    <property type="entry name" value="AMP_BINDING"/>
    <property type="match status" value="1"/>
</dbReference>
<dbReference type="EC" id="6.2.1.44" evidence="4"/>
<dbReference type="InterPro" id="IPR000873">
    <property type="entry name" value="AMP-dep_synth/lig_dom"/>
</dbReference>
<dbReference type="Pfam" id="PF00501">
    <property type="entry name" value="AMP-binding"/>
    <property type="match status" value="1"/>
</dbReference>
<evidence type="ECO:0000313" key="8">
    <source>
        <dbReference type="EMBL" id="KAB7740405.1"/>
    </source>
</evidence>
<name>A0A6N6VKB5_9HYPH</name>